<keyword evidence="6" id="KW-0804">Transcription</keyword>
<comment type="caution">
    <text evidence="6">Lacks conserved residue(s) required for the propagation of feature annotation.</text>
</comment>
<dbReference type="AlphaFoldDB" id="A0A1V8M9H9"/>
<dbReference type="PROSITE" id="PS51733">
    <property type="entry name" value="BPL_LPL_CATALYTIC"/>
    <property type="match status" value="1"/>
</dbReference>
<dbReference type="Proteomes" id="UP000191980">
    <property type="component" value="Unassembled WGS sequence"/>
</dbReference>
<dbReference type="Pfam" id="PF03099">
    <property type="entry name" value="BPL_LplA_LipB"/>
    <property type="match status" value="1"/>
</dbReference>
<keyword evidence="9" id="KW-1185">Reference proteome</keyword>
<dbReference type="InterPro" id="IPR004408">
    <property type="entry name" value="Biotin_CoA_COase_ligase"/>
</dbReference>
<dbReference type="SUPFAM" id="SSF55681">
    <property type="entry name" value="Class II aaRS and biotin synthetases"/>
    <property type="match status" value="1"/>
</dbReference>
<dbReference type="PANTHER" id="PTHR12835">
    <property type="entry name" value="BIOTIN PROTEIN LIGASE"/>
    <property type="match status" value="1"/>
</dbReference>
<dbReference type="InterPro" id="IPR003142">
    <property type="entry name" value="BPL_C"/>
</dbReference>
<dbReference type="PANTHER" id="PTHR12835:SF5">
    <property type="entry name" value="BIOTIN--PROTEIN LIGASE"/>
    <property type="match status" value="1"/>
</dbReference>
<dbReference type="Pfam" id="PF02237">
    <property type="entry name" value="BPL_C"/>
    <property type="match status" value="1"/>
</dbReference>
<dbReference type="Gene3D" id="1.10.10.10">
    <property type="entry name" value="Winged helix-like DNA-binding domain superfamily/Winged helix DNA-binding domain"/>
    <property type="match status" value="1"/>
</dbReference>
<dbReference type="NCBIfam" id="NF008847">
    <property type="entry name" value="PRK11886.1-2"/>
    <property type="match status" value="1"/>
</dbReference>
<keyword evidence="6" id="KW-0805">Transcription regulation</keyword>
<feature type="domain" description="BPL/LPL catalytic" evidence="7">
    <location>
        <begin position="70"/>
        <end position="265"/>
    </location>
</feature>
<organism evidence="8 9">
    <name type="scientific">Methyloprofundus sedimenti</name>
    <dbReference type="NCBI Taxonomy" id="1420851"/>
    <lineage>
        <taxon>Bacteria</taxon>
        <taxon>Pseudomonadati</taxon>
        <taxon>Pseudomonadota</taxon>
        <taxon>Gammaproteobacteria</taxon>
        <taxon>Methylococcales</taxon>
        <taxon>Methylococcaceae</taxon>
        <taxon>Methyloprofundus</taxon>
    </lineage>
</organism>
<evidence type="ECO:0000256" key="2">
    <source>
        <dbReference type="ARBA" id="ARBA00022741"/>
    </source>
</evidence>
<sequence length="331" mass="36404">MQFSANKKLLLRILADGKFHSGTELAEQIGLSRSAIWKQLNSLEEQGIAISAVNGKGYRLHTALELLDKSLIYSLLNTKTRQCLAELEIHDQIDSTNRYLVALCNARPETSAVCCLAEQQTAGKGRRGKQWVSPFGSNIYASIAWQFQGGPSSLSSLSLAIGVAVINALKIHGIHDAGLKWPNDIYWQQRKLGGILVEVSGESDGPCHAVIGLGLNLYLAEQDGAQIQQDWVDINEILGNSHKLSRNQLLATLLEQLIAVTHHYTPAAFAQYRDQWRQFDCMQGQQVSLFMGNTKIDGTVMGINDAGLLLLQTETGQIQSFASGEVSFRRL</sequence>
<feature type="binding site" evidence="6">
    <location>
        <begin position="95"/>
        <end position="97"/>
    </location>
    <ligand>
        <name>biotin</name>
        <dbReference type="ChEBI" id="CHEBI:57586"/>
    </ligand>
</feature>
<feature type="DNA-binding region" description="H-T-H motif" evidence="6">
    <location>
        <begin position="22"/>
        <end position="41"/>
    </location>
</feature>
<reference evidence="8 9" key="1">
    <citation type="submission" date="2015-12" db="EMBL/GenBank/DDBJ databases">
        <authorList>
            <person name="Shamseldin A."/>
            <person name="Moawad H."/>
            <person name="Abd El-Rahim W.M."/>
            <person name="Sadowsky M.J."/>
        </authorList>
    </citation>
    <scope>NUCLEOTIDE SEQUENCE [LARGE SCALE GENOMIC DNA]</scope>
    <source>
        <strain evidence="8 9">WF1</strain>
    </source>
</reference>
<proteinExistence type="inferred from homology"/>
<protein>
    <recommendedName>
        <fullName evidence="6">Bifunctional ligase/repressor BirA</fullName>
    </recommendedName>
    <alternativeName>
        <fullName evidence="6">Biotin operon repressor</fullName>
    </alternativeName>
    <alternativeName>
        <fullName evidence="6">Biotin--[acetyl-CoA-carboxylase] ligase</fullName>
        <ecNumber evidence="6">6.3.4.15</ecNumber>
    </alternativeName>
    <alternativeName>
        <fullName evidence="6">Biotin--protein ligase</fullName>
    </alternativeName>
    <alternativeName>
        <fullName evidence="6">Biotin-[acetyl-CoA carboxylase] synthetase</fullName>
    </alternativeName>
</protein>
<dbReference type="CDD" id="cd16442">
    <property type="entry name" value="BPL"/>
    <property type="match status" value="1"/>
</dbReference>
<dbReference type="SUPFAM" id="SSF46785">
    <property type="entry name" value="Winged helix' DNA-binding domain"/>
    <property type="match status" value="1"/>
</dbReference>
<dbReference type="OrthoDB" id="9807064at2"/>
<dbReference type="GO" id="GO:0004077">
    <property type="term" value="F:biotin--[biotin carboxyl-carrier protein] ligase activity"/>
    <property type="evidence" value="ECO:0007669"/>
    <property type="project" value="UniProtKB-UniRule"/>
</dbReference>
<evidence type="ECO:0000256" key="6">
    <source>
        <dbReference type="HAMAP-Rule" id="MF_00978"/>
    </source>
</evidence>
<dbReference type="HAMAP" id="MF_00978">
    <property type="entry name" value="Bifunct_BirA"/>
    <property type="match status" value="1"/>
</dbReference>
<dbReference type="Pfam" id="PF08279">
    <property type="entry name" value="HTH_11"/>
    <property type="match status" value="1"/>
</dbReference>
<dbReference type="Gene3D" id="3.30.930.10">
    <property type="entry name" value="Bira Bifunctional Protein, Domain 2"/>
    <property type="match status" value="1"/>
</dbReference>
<dbReference type="STRING" id="1420851.AU255_10650"/>
<dbReference type="InterPro" id="IPR008988">
    <property type="entry name" value="Transcriptional_repressor_C"/>
</dbReference>
<comment type="similarity">
    <text evidence="6">Belongs to the biotin--protein ligase family.</text>
</comment>
<evidence type="ECO:0000256" key="4">
    <source>
        <dbReference type="ARBA" id="ARBA00023267"/>
    </source>
</evidence>
<dbReference type="CDD" id="cd00090">
    <property type="entry name" value="HTH_ARSR"/>
    <property type="match status" value="1"/>
</dbReference>
<dbReference type="GO" id="GO:0005524">
    <property type="term" value="F:ATP binding"/>
    <property type="evidence" value="ECO:0007669"/>
    <property type="project" value="UniProtKB-UniRule"/>
</dbReference>
<dbReference type="Gene3D" id="2.30.30.100">
    <property type="match status" value="1"/>
</dbReference>
<dbReference type="EC" id="6.3.4.15" evidence="6"/>
<evidence type="ECO:0000313" key="9">
    <source>
        <dbReference type="Proteomes" id="UP000191980"/>
    </source>
</evidence>
<gene>
    <name evidence="6" type="primary">birA</name>
    <name evidence="8" type="ORF">AU255_10650</name>
</gene>
<dbReference type="InterPro" id="IPR036390">
    <property type="entry name" value="WH_DNA-bd_sf"/>
</dbReference>
<name>A0A1V8M9H9_9GAMM</name>
<comment type="catalytic activity">
    <reaction evidence="5 6">
        <text>biotin + L-lysyl-[protein] + ATP = N(6)-biotinyl-L-lysyl-[protein] + AMP + diphosphate + H(+)</text>
        <dbReference type="Rhea" id="RHEA:11756"/>
        <dbReference type="Rhea" id="RHEA-COMP:9752"/>
        <dbReference type="Rhea" id="RHEA-COMP:10505"/>
        <dbReference type="ChEBI" id="CHEBI:15378"/>
        <dbReference type="ChEBI" id="CHEBI:29969"/>
        <dbReference type="ChEBI" id="CHEBI:30616"/>
        <dbReference type="ChEBI" id="CHEBI:33019"/>
        <dbReference type="ChEBI" id="CHEBI:57586"/>
        <dbReference type="ChEBI" id="CHEBI:83144"/>
        <dbReference type="ChEBI" id="CHEBI:456215"/>
        <dbReference type="EC" id="6.3.4.15"/>
    </reaction>
</comment>
<dbReference type="GO" id="GO:0003677">
    <property type="term" value="F:DNA binding"/>
    <property type="evidence" value="ECO:0007669"/>
    <property type="project" value="UniProtKB-UniRule"/>
</dbReference>
<dbReference type="InterPro" id="IPR013196">
    <property type="entry name" value="HTH_11"/>
</dbReference>
<dbReference type="SUPFAM" id="SSF50037">
    <property type="entry name" value="C-terminal domain of transcriptional repressors"/>
    <property type="match status" value="1"/>
</dbReference>
<evidence type="ECO:0000256" key="1">
    <source>
        <dbReference type="ARBA" id="ARBA00022598"/>
    </source>
</evidence>
<keyword evidence="3 6" id="KW-0067">ATP-binding</keyword>
<dbReference type="InterPro" id="IPR004143">
    <property type="entry name" value="BPL_LPL_catalytic"/>
</dbReference>
<dbReference type="InterPro" id="IPR011991">
    <property type="entry name" value="ArsR-like_HTH"/>
</dbReference>
<keyword evidence="4 6" id="KW-0092">Biotin</keyword>
<dbReference type="InterPro" id="IPR030855">
    <property type="entry name" value="Bifunct_BirA"/>
</dbReference>
<keyword evidence="1 6" id="KW-0436">Ligase</keyword>
<keyword evidence="6" id="KW-0678">Repressor</keyword>
<dbReference type="InterPro" id="IPR045864">
    <property type="entry name" value="aa-tRNA-synth_II/BPL/LPL"/>
</dbReference>
<feature type="binding site" evidence="6">
    <location>
        <position position="120"/>
    </location>
    <ligand>
        <name>biotin</name>
        <dbReference type="ChEBI" id="CHEBI:57586"/>
    </ligand>
</feature>
<dbReference type="GO" id="GO:0006355">
    <property type="term" value="P:regulation of DNA-templated transcription"/>
    <property type="evidence" value="ECO:0007669"/>
    <property type="project" value="UniProtKB-UniRule"/>
</dbReference>
<feature type="binding site" evidence="6">
    <location>
        <position position="191"/>
    </location>
    <ligand>
        <name>biotin</name>
        <dbReference type="ChEBI" id="CHEBI:57586"/>
    </ligand>
</feature>
<comment type="caution">
    <text evidence="8">The sequence shown here is derived from an EMBL/GenBank/DDBJ whole genome shotgun (WGS) entry which is preliminary data.</text>
</comment>
<keyword evidence="2 6" id="KW-0547">Nucleotide-binding</keyword>
<dbReference type="InterPro" id="IPR036388">
    <property type="entry name" value="WH-like_DNA-bd_sf"/>
</dbReference>
<evidence type="ECO:0000313" key="8">
    <source>
        <dbReference type="EMBL" id="OQK18261.1"/>
    </source>
</evidence>
<comment type="function">
    <text evidence="6">Acts both as a biotin--[acetyl-CoA-carboxylase] ligase and a biotin-operon repressor. In the presence of ATP, BirA activates biotin to form the BirA-biotinyl-5'-adenylate (BirA-bio-5'-AMP or holoBirA) complex. HoloBirA can either transfer the biotinyl moiety to the biotin carboxyl carrier protein (BCCP) subunit of acetyl-CoA carboxylase, or bind to the biotin operator site and inhibit transcription of the operon.</text>
</comment>
<dbReference type="EMBL" id="LPUF01000001">
    <property type="protein sequence ID" value="OQK18261.1"/>
    <property type="molecule type" value="Genomic_DNA"/>
</dbReference>
<keyword evidence="6" id="KW-0238">DNA-binding</keyword>
<evidence type="ECO:0000256" key="5">
    <source>
        <dbReference type="ARBA" id="ARBA00047846"/>
    </source>
</evidence>
<dbReference type="NCBIfam" id="TIGR00121">
    <property type="entry name" value="birA_ligase"/>
    <property type="match status" value="1"/>
</dbReference>
<dbReference type="GO" id="GO:0005737">
    <property type="term" value="C:cytoplasm"/>
    <property type="evidence" value="ECO:0007669"/>
    <property type="project" value="TreeGrafter"/>
</dbReference>
<evidence type="ECO:0000256" key="3">
    <source>
        <dbReference type="ARBA" id="ARBA00022840"/>
    </source>
</evidence>
<dbReference type="RefSeq" id="WP_080522865.1">
    <property type="nucleotide sequence ID" value="NZ_LPUF01000001.1"/>
</dbReference>
<accession>A0A1V8M9H9</accession>
<evidence type="ECO:0000259" key="7">
    <source>
        <dbReference type="PROSITE" id="PS51733"/>
    </source>
</evidence>